<accession>A0ABP1PG51</accession>
<feature type="compositionally biased region" description="Polar residues" evidence="1">
    <location>
        <begin position="403"/>
        <end position="417"/>
    </location>
</feature>
<evidence type="ECO:0000313" key="3">
    <source>
        <dbReference type="EMBL" id="CAL7951872.1"/>
    </source>
</evidence>
<evidence type="ECO:0000256" key="2">
    <source>
        <dbReference type="SAM" id="SignalP"/>
    </source>
</evidence>
<feature type="region of interest" description="Disordered" evidence="1">
    <location>
        <begin position="348"/>
        <end position="370"/>
    </location>
</feature>
<keyword evidence="4" id="KW-1185">Reference proteome</keyword>
<protein>
    <submittedName>
        <fullName evidence="3">Uncharacterized protein</fullName>
    </submittedName>
</protein>
<feature type="region of interest" description="Disordered" evidence="1">
    <location>
        <begin position="50"/>
        <end position="106"/>
    </location>
</feature>
<dbReference type="Proteomes" id="UP001642520">
    <property type="component" value="Unassembled WGS sequence"/>
</dbReference>
<feature type="compositionally biased region" description="Polar residues" evidence="1">
    <location>
        <begin position="50"/>
        <end position="64"/>
    </location>
</feature>
<feature type="region of interest" description="Disordered" evidence="1">
    <location>
        <begin position="391"/>
        <end position="432"/>
    </location>
</feature>
<feature type="chain" id="PRO_5045871242" evidence="2">
    <location>
        <begin position="24"/>
        <end position="578"/>
    </location>
</feature>
<evidence type="ECO:0000256" key="1">
    <source>
        <dbReference type="SAM" id="MobiDB-lite"/>
    </source>
</evidence>
<dbReference type="EMBL" id="CAXAJV020001301">
    <property type="protein sequence ID" value="CAL7951872.1"/>
    <property type="molecule type" value="Genomic_DNA"/>
</dbReference>
<evidence type="ECO:0000313" key="4">
    <source>
        <dbReference type="Proteomes" id="UP001642520"/>
    </source>
</evidence>
<comment type="caution">
    <text evidence="3">The sequence shown here is derived from an EMBL/GenBank/DDBJ whole genome shotgun (WGS) entry which is preliminary data.</text>
</comment>
<gene>
    <name evidence="3" type="ORF">XYLVIOL_LOCUS10747</name>
</gene>
<organism evidence="3 4">
    <name type="scientific">Xylocopa violacea</name>
    <name type="common">Violet carpenter bee</name>
    <name type="synonym">Apis violacea</name>
    <dbReference type="NCBI Taxonomy" id="135666"/>
    <lineage>
        <taxon>Eukaryota</taxon>
        <taxon>Metazoa</taxon>
        <taxon>Ecdysozoa</taxon>
        <taxon>Arthropoda</taxon>
        <taxon>Hexapoda</taxon>
        <taxon>Insecta</taxon>
        <taxon>Pterygota</taxon>
        <taxon>Neoptera</taxon>
        <taxon>Endopterygota</taxon>
        <taxon>Hymenoptera</taxon>
        <taxon>Apocrita</taxon>
        <taxon>Aculeata</taxon>
        <taxon>Apoidea</taxon>
        <taxon>Anthophila</taxon>
        <taxon>Apidae</taxon>
        <taxon>Xylocopa</taxon>
        <taxon>Xylocopa</taxon>
    </lineage>
</organism>
<keyword evidence="2" id="KW-0732">Signal</keyword>
<proteinExistence type="predicted"/>
<feature type="region of interest" description="Disordered" evidence="1">
    <location>
        <begin position="275"/>
        <end position="313"/>
    </location>
</feature>
<name>A0ABP1PG51_XYLVO</name>
<reference evidence="3 4" key="1">
    <citation type="submission" date="2024-08" db="EMBL/GenBank/DDBJ databases">
        <authorList>
            <person name="Will J Nash"/>
            <person name="Angela Man"/>
            <person name="Seanna McTaggart"/>
            <person name="Kendall Baker"/>
            <person name="Tom Barker"/>
            <person name="Leah Catchpole"/>
            <person name="Alex Durrant"/>
            <person name="Karim Gharbi"/>
            <person name="Naomi Irish"/>
            <person name="Gemy Kaithakottil"/>
            <person name="Debby Ku"/>
            <person name="Aaliyah Providence"/>
            <person name="Felix Shaw"/>
            <person name="David Swarbreck"/>
            <person name="Chris Watkins"/>
            <person name="Ann M. McCartney"/>
            <person name="Giulio Formenti"/>
            <person name="Alice Mouton"/>
            <person name="Noel Vella"/>
            <person name="Bjorn M von Reumont"/>
            <person name="Adriana Vella"/>
            <person name="Wilfried Haerty"/>
        </authorList>
    </citation>
    <scope>NUCLEOTIDE SEQUENCE [LARGE SCALE GENOMIC DNA]</scope>
</reference>
<feature type="region of interest" description="Disordered" evidence="1">
    <location>
        <begin position="212"/>
        <end position="243"/>
    </location>
</feature>
<sequence length="578" mass="64339">MHYPLHITLLLASFSILRDDVDAAKNGLNADVLTTLAKNVASVLSTTLLSDYQDPPSNQSSSSLLRKHQETQSSSDHARSEGSDASSKVSFGRYTRYTHGSSPPIERNEAFQDAYITNSPRYSKYFHPEVYAPYKYTASPDTHVSQHQLSIETPESVNVDTRGNSIDADIKTASLHYANRYHQPLGFGYKPGPLRSLPDSNQYAQFGLQPRYQHLPHQTPGGSKQASDAEGIGASADPIENSQTARIVRRPFNFNYHGPFHGPYYQPFHGHPHGYYPHGGPVEGQPVAPNNGQEEGNPSRLVHDHHSGQSALGGYEYGHHFNYRGPYHDGFYPGYPGFYPRPFNDSFNPGNVEQGGGNGTYGPQPYGPPFFHGPKFGPQFPYYQPFHPNFYGHGRPAGPQTPPENQGNTEQMASPENGQGGDNGTANRPPYGLSPYGPYYQHGFHGYGGYPSLPFNGVPYHFGHGFHDHLFPRIKPFPYFNFYPGGYHHFPLAYGHPYGGYYPYSNNRGTTMAEKPAEKSVNQNGEMAAEPPANSEVEMLSETKSMAVKRYEKRSSYNDEFVIKNGNKMSRDRLNQLS</sequence>
<feature type="signal peptide" evidence="2">
    <location>
        <begin position="1"/>
        <end position="23"/>
    </location>
</feature>